<protein>
    <submittedName>
        <fullName evidence="1">HYDIN protein</fullName>
    </submittedName>
</protein>
<accession>A0A7K9VVF2</accession>
<dbReference type="PANTHER" id="PTHR23053">
    <property type="entry name" value="DLEC1 DELETED IN LUNG AND ESOPHAGEAL CANCER 1"/>
    <property type="match status" value="1"/>
</dbReference>
<proteinExistence type="predicted"/>
<dbReference type="InterPro" id="IPR013783">
    <property type="entry name" value="Ig-like_fold"/>
</dbReference>
<dbReference type="InterPro" id="IPR033305">
    <property type="entry name" value="Hydin-like"/>
</dbReference>
<comment type="caution">
    <text evidence="1">The sequence shown here is derived from an EMBL/GenBank/DDBJ whole genome shotgun (WGS) entry which is preliminary data.</text>
</comment>
<feature type="non-terminal residue" evidence="1">
    <location>
        <position position="330"/>
    </location>
</feature>
<dbReference type="GO" id="GO:0005930">
    <property type="term" value="C:axoneme"/>
    <property type="evidence" value="ECO:0007669"/>
    <property type="project" value="TreeGrafter"/>
</dbReference>
<gene>
    <name evidence="1" type="primary">Hydin_2</name>
    <name evidence="1" type="ORF">RHIDAH_R15662</name>
</gene>
<dbReference type="PANTHER" id="PTHR23053:SF0">
    <property type="entry name" value="HYDROCEPHALUS-INDUCING PROTEIN HOMOLOG"/>
    <property type="match status" value="1"/>
</dbReference>
<dbReference type="GO" id="GO:1904158">
    <property type="term" value="P:axonemal central apparatus assembly"/>
    <property type="evidence" value="ECO:0007669"/>
    <property type="project" value="TreeGrafter"/>
</dbReference>
<evidence type="ECO:0000313" key="2">
    <source>
        <dbReference type="Proteomes" id="UP000561178"/>
    </source>
</evidence>
<dbReference type="EMBL" id="VXAC01000890">
    <property type="protein sequence ID" value="NXI76694.1"/>
    <property type="molecule type" value="Genomic_DNA"/>
</dbReference>
<name>A0A7K9VVF2_9PASS</name>
<keyword evidence="2" id="KW-1185">Reference proteome</keyword>
<sequence>LHVEAEPGVFFLKGRHPTLERLHTENVLEDSSENVSKHPKKPYLLLHHGQLAKFDVIFKATMAQRLDGRIRVLVGNTYSKKTQIELVAEGHEDEFTLDGLEEDTKERNAKSSLKKDIIDAVRMNHIQFGNCPMGKHCRRTFTVTNHTRTKVMRFEWDSDTPFHFSPKAGHVHPGCAKTITVTLKSDVPVTFRRHLVKCKVAEINFELPQTEVNDWDDKMLIVTWKDTTRKDPEATWPEKEKVVRIAPEPAHTVVEESMYEDEVYLSAIIDYAQFKLNTVVIQFKDTFPFKTRTATFRMHNTGKVPLEYTWEEVRDSEEVVGRPYSKSLMR</sequence>
<feature type="non-terminal residue" evidence="1">
    <location>
        <position position="1"/>
    </location>
</feature>
<dbReference type="AlphaFoldDB" id="A0A7K9VVF2"/>
<dbReference type="Gene3D" id="2.60.40.10">
    <property type="entry name" value="Immunoglobulins"/>
    <property type="match status" value="2"/>
</dbReference>
<organism evidence="1 2">
    <name type="scientific">Rhipidura dahli</name>
    <dbReference type="NCBI Taxonomy" id="667186"/>
    <lineage>
        <taxon>Eukaryota</taxon>
        <taxon>Metazoa</taxon>
        <taxon>Chordata</taxon>
        <taxon>Craniata</taxon>
        <taxon>Vertebrata</taxon>
        <taxon>Euteleostomi</taxon>
        <taxon>Archelosauria</taxon>
        <taxon>Archosauria</taxon>
        <taxon>Dinosauria</taxon>
        <taxon>Saurischia</taxon>
        <taxon>Theropoda</taxon>
        <taxon>Coelurosauria</taxon>
        <taxon>Aves</taxon>
        <taxon>Neognathae</taxon>
        <taxon>Neoaves</taxon>
        <taxon>Telluraves</taxon>
        <taxon>Australaves</taxon>
        <taxon>Passeriformes</taxon>
        <taxon>Rhipiduridae</taxon>
        <taxon>Rhipidura</taxon>
    </lineage>
</organism>
<dbReference type="GO" id="GO:0003341">
    <property type="term" value="P:cilium movement"/>
    <property type="evidence" value="ECO:0007669"/>
    <property type="project" value="TreeGrafter"/>
</dbReference>
<reference evidence="1 2" key="1">
    <citation type="submission" date="2019-09" db="EMBL/GenBank/DDBJ databases">
        <title>Bird 10,000 Genomes (B10K) Project - Family phase.</title>
        <authorList>
            <person name="Zhang G."/>
        </authorList>
    </citation>
    <scope>NUCLEOTIDE SEQUENCE [LARGE SCALE GENOMIC DNA]</scope>
    <source>
        <strain evidence="1">B10K-DU-001-49</strain>
        <tissue evidence="1">Muscle</tissue>
    </source>
</reference>
<dbReference type="Proteomes" id="UP000561178">
    <property type="component" value="Unassembled WGS sequence"/>
</dbReference>
<evidence type="ECO:0000313" key="1">
    <source>
        <dbReference type="EMBL" id="NXI76694.1"/>
    </source>
</evidence>